<evidence type="ECO:0000313" key="7">
    <source>
        <dbReference type="Proteomes" id="UP001172083"/>
    </source>
</evidence>
<feature type="transmembrane region" description="Helical" evidence="4">
    <location>
        <begin position="27"/>
        <end position="48"/>
    </location>
</feature>
<dbReference type="InterPro" id="IPR003661">
    <property type="entry name" value="HisK_dim/P_dom"/>
</dbReference>
<dbReference type="EC" id="2.7.13.3" evidence="2"/>
<feature type="transmembrane region" description="Helical" evidence="4">
    <location>
        <begin position="54"/>
        <end position="71"/>
    </location>
</feature>
<dbReference type="RefSeq" id="WP_346761237.1">
    <property type="nucleotide sequence ID" value="NZ_JAUJEB010000007.1"/>
</dbReference>
<dbReference type="InterPro" id="IPR005467">
    <property type="entry name" value="His_kinase_dom"/>
</dbReference>
<comment type="caution">
    <text evidence="6">The sequence shown here is derived from an EMBL/GenBank/DDBJ whole genome shotgun (WGS) entry which is preliminary data.</text>
</comment>
<dbReference type="InterPro" id="IPR036097">
    <property type="entry name" value="HisK_dim/P_sf"/>
</dbReference>
<dbReference type="InterPro" id="IPR036890">
    <property type="entry name" value="HATPase_C_sf"/>
</dbReference>
<keyword evidence="4" id="KW-1133">Transmembrane helix</keyword>
<keyword evidence="3" id="KW-0597">Phosphoprotein</keyword>
<reference evidence="6" key="1">
    <citation type="submission" date="2023-06" db="EMBL/GenBank/DDBJ databases">
        <title>Genomic of Agaribacillus aureum.</title>
        <authorList>
            <person name="Wang G."/>
        </authorList>
    </citation>
    <scope>NUCLEOTIDE SEQUENCE</scope>
    <source>
        <strain evidence="6">BMA12</strain>
    </source>
</reference>
<keyword evidence="4" id="KW-0812">Transmembrane</keyword>
<name>A0ABT8LHR6_9BACT</name>
<dbReference type="CDD" id="cd00082">
    <property type="entry name" value="HisKA"/>
    <property type="match status" value="1"/>
</dbReference>
<comment type="catalytic activity">
    <reaction evidence="1">
        <text>ATP + protein L-histidine = ADP + protein N-phospho-L-histidine.</text>
        <dbReference type="EC" id="2.7.13.3"/>
    </reaction>
</comment>
<evidence type="ECO:0000259" key="5">
    <source>
        <dbReference type="PROSITE" id="PS50109"/>
    </source>
</evidence>
<dbReference type="Pfam" id="PF02518">
    <property type="entry name" value="HATPase_c"/>
    <property type="match status" value="1"/>
</dbReference>
<dbReference type="Proteomes" id="UP001172083">
    <property type="component" value="Unassembled WGS sequence"/>
</dbReference>
<evidence type="ECO:0000256" key="4">
    <source>
        <dbReference type="SAM" id="Phobius"/>
    </source>
</evidence>
<protein>
    <recommendedName>
        <fullName evidence="2">histidine kinase</fullName>
        <ecNumber evidence="2">2.7.13.3</ecNumber>
    </recommendedName>
</protein>
<dbReference type="InterPro" id="IPR004358">
    <property type="entry name" value="Sig_transdc_His_kin-like_C"/>
</dbReference>
<dbReference type="EMBL" id="JAUJEB010000007">
    <property type="protein sequence ID" value="MDN5215901.1"/>
    <property type="molecule type" value="Genomic_DNA"/>
</dbReference>
<dbReference type="Gene3D" id="1.10.287.130">
    <property type="match status" value="1"/>
</dbReference>
<feature type="domain" description="Histidine kinase" evidence="5">
    <location>
        <begin position="202"/>
        <end position="420"/>
    </location>
</feature>
<dbReference type="PROSITE" id="PS50109">
    <property type="entry name" value="HIS_KIN"/>
    <property type="match status" value="1"/>
</dbReference>
<dbReference type="GO" id="GO:0016301">
    <property type="term" value="F:kinase activity"/>
    <property type="evidence" value="ECO:0007669"/>
    <property type="project" value="UniProtKB-KW"/>
</dbReference>
<feature type="transmembrane region" description="Helical" evidence="4">
    <location>
        <begin position="151"/>
        <end position="172"/>
    </location>
</feature>
<dbReference type="CDD" id="cd00075">
    <property type="entry name" value="HATPase"/>
    <property type="match status" value="1"/>
</dbReference>
<dbReference type="SUPFAM" id="SSF55874">
    <property type="entry name" value="ATPase domain of HSP90 chaperone/DNA topoisomerase II/histidine kinase"/>
    <property type="match status" value="1"/>
</dbReference>
<feature type="transmembrane region" description="Helical" evidence="4">
    <location>
        <begin position="107"/>
        <end position="139"/>
    </location>
</feature>
<keyword evidence="6" id="KW-0808">Transferase</keyword>
<dbReference type="Gene3D" id="3.30.565.10">
    <property type="entry name" value="Histidine kinase-like ATPase, C-terminal domain"/>
    <property type="match status" value="1"/>
</dbReference>
<dbReference type="PRINTS" id="PR00344">
    <property type="entry name" value="BCTRLSENSOR"/>
</dbReference>
<accession>A0ABT8LHR6</accession>
<sequence length="420" mass="48518">MKEFLTNIVNIGIHSTLTNKEIRRIKMLNLFTLVLFILFTSYVIYNLALARADIVMLEASFAMAMLVVILFNGIRKYTVAKMTFFFLINGYLFLSTVFIFPGRMLEYIYFLSALLLLIFFSRPFIIYLFYLGNILLFYLPQVIYKVYPPEVFSYTIPIILFITFFVVMNYFINEQEKYERHISQQNKRLIKLNEEKNQLIGIAAHDLKSPLKRIEGLISLINLSSENLTEEQKGLIEKISHVSKEQNKLILEILDLDKIESQDQQIELKRGNVIKVLDKVMESFRLIARNKDIQITTNYPGDEIYAEIETNYLRQVLENILSNALKFSSANTTVEIEVEIIEDKVRIAIKDQGPGITEDDMKKLFGKFQRLSAQPTGGEVSTGLGLAITKKYVEAMNGTIWCESEFGHGAKFIVEFIHLP</sequence>
<evidence type="ECO:0000256" key="1">
    <source>
        <dbReference type="ARBA" id="ARBA00000085"/>
    </source>
</evidence>
<dbReference type="SUPFAM" id="SSF47384">
    <property type="entry name" value="Homodimeric domain of signal transducing histidine kinase"/>
    <property type="match status" value="1"/>
</dbReference>
<dbReference type="SMART" id="SM00387">
    <property type="entry name" value="HATPase_c"/>
    <property type="match status" value="1"/>
</dbReference>
<evidence type="ECO:0000256" key="2">
    <source>
        <dbReference type="ARBA" id="ARBA00012438"/>
    </source>
</evidence>
<evidence type="ECO:0000256" key="3">
    <source>
        <dbReference type="ARBA" id="ARBA00022553"/>
    </source>
</evidence>
<gene>
    <name evidence="6" type="ORF">QQ020_27740</name>
</gene>
<dbReference type="PANTHER" id="PTHR43547">
    <property type="entry name" value="TWO-COMPONENT HISTIDINE KINASE"/>
    <property type="match status" value="1"/>
</dbReference>
<proteinExistence type="predicted"/>
<dbReference type="SMART" id="SM00388">
    <property type="entry name" value="HisKA"/>
    <property type="match status" value="1"/>
</dbReference>
<organism evidence="6 7">
    <name type="scientific">Agaribacillus aureus</name>
    <dbReference type="NCBI Taxonomy" id="3051825"/>
    <lineage>
        <taxon>Bacteria</taxon>
        <taxon>Pseudomonadati</taxon>
        <taxon>Bacteroidota</taxon>
        <taxon>Cytophagia</taxon>
        <taxon>Cytophagales</taxon>
        <taxon>Splendidivirgaceae</taxon>
        <taxon>Agaribacillus</taxon>
    </lineage>
</organism>
<evidence type="ECO:0000313" key="6">
    <source>
        <dbReference type="EMBL" id="MDN5215901.1"/>
    </source>
</evidence>
<keyword evidence="6" id="KW-0418">Kinase</keyword>
<keyword evidence="4" id="KW-0472">Membrane</keyword>
<dbReference type="PANTHER" id="PTHR43547:SF2">
    <property type="entry name" value="HYBRID SIGNAL TRANSDUCTION HISTIDINE KINASE C"/>
    <property type="match status" value="1"/>
</dbReference>
<feature type="transmembrane region" description="Helical" evidence="4">
    <location>
        <begin position="83"/>
        <end position="101"/>
    </location>
</feature>
<keyword evidence="7" id="KW-1185">Reference proteome</keyword>
<dbReference type="InterPro" id="IPR003594">
    <property type="entry name" value="HATPase_dom"/>
</dbReference>
<dbReference type="Pfam" id="PF00512">
    <property type="entry name" value="HisKA"/>
    <property type="match status" value="1"/>
</dbReference>